<dbReference type="GO" id="GO:0046294">
    <property type="term" value="P:formaldehyde catabolic process"/>
    <property type="evidence" value="ECO:0007669"/>
    <property type="project" value="InterPro"/>
</dbReference>
<keyword evidence="3 7" id="KW-0378">Hydrolase</keyword>
<dbReference type="InterPro" id="IPR029058">
    <property type="entry name" value="AB_hydrolase_fold"/>
</dbReference>
<dbReference type="Pfam" id="PF00756">
    <property type="entry name" value="Esterase"/>
    <property type="match status" value="1"/>
</dbReference>
<evidence type="ECO:0000256" key="3">
    <source>
        <dbReference type="ARBA" id="ARBA00022801"/>
    </source>
</evidence>
<comment type="catalytic activity">
    <reaction evidence="4 7">
        <text>S-formylglutathione + H2O = formate + glutathione + H(+)</text>
        <dbReference type="Rhea" id="RHEA:14961"/>
        <dbReference type="ChEBI" id="CHEBI:15377"/>
        <dbReference type="ChEBI" id="CHEBI:15378"/>
        <dbReference type="ChEBI" id="CHEBI:15740"/>
        <dbReference type="ChEBI" id="CHEBI:57688"/>
        <dbReference type="ChEBI" id="CHEBI:57925"/>
        <dbReference type="EC" id="3.1.2.12"/>
    </reaction>
</comment>
<dbReference type="NCBIfam" id="TIGR02821">
    <property type="entry name" value="fghA_ester_D"/>
    <property type="match status" value="1"/>
</dbReference>
<sequence>MSLKKIASYASFGGEQQRFSHQSQRLNCSMNFAIYLPPIALSNSATNTIEKLPVLYWLSGLTCNDENFIHKAGAQRLAAQLGLIIVCPDTSPRGEGVMDDAQAAYDLGLGAGFYVNASEDPWQANYQMYDYIVHELPALIAENFPVNAGAQAISGHSMGGHGALTIALKNPDKYRSVSAFAPITAPMQCAWGIKALGAYLGEDSRRWQDYDASCLVKISTAKLPLLIDQGSEDQFLESQLKPQLFLEAAKQVNYPVEYNLRQGYDHSYYFIASFIESHLHFHARHLKL</sequence>
<dbReference type="InterPro" id="IPR000801">
    <property type="entry name" value="Esterase-like"/>
</dbReference>
<dbReference type="SUPFAM" id="SSF53474">
    <property type="entry name" value="alpha/beta-Hydrolases"/>
    <property type="match status" value="1"/>
</dbReference>
<feature type="active site" description="Charge relay system" evidence="6">
    <location>
        <position position="157"/>
    </location>
</feature>
<dbReference type="EMBL" id="NVQR01000110">
    <property type="protein sequence ID" value="PCH59714.1"/>
    <property type="molecule type" value="Genomic_DNA"/>
</dbReference>
<reference evidence="9" key="1">
    <citation type="submission" date="2017-08" db="EMBL/GenBank/DDBJ databases">
        <title>A dynamic microbial community with high functional redundancy inhabits the cold, oxic subseafloor aquifer.</title>
        <authorList>
            <person name="Tully B.J."/>
            <person name="Wheat C.G."/>
            <person name="Glazer B.T."/>
            <person name="Huber J.A."/>
        </authorList>
    </citation>
    <scope>NUCLEOTIDE SEQUENCE [LARGE SCALE GENOMIC DNA]</scope>
</reference>
<comment type="caution">
    <text evidence="8">The sequence shown here is derived from an EMBL/GenBank/DDBJ whole genome shotgun (WGS) entry which is preliminary data.</text>
</comment>
<dbReference type="GO" id="GO:0018738">
    <property type="term" value="F:S-formylglutathione hydrolase activity"/>
    <property type="evidence" value="ECO:0007669"/>
    <property type="project" value="UniProtKB-UniRule"/>
</dbReference>
<dbReference type="PANTHER" id="PTHR10061:SF1">
    <property type="entry name" value="S-FORMYLGLUTATHIONE HYDROLASE YEIG"/>
    <property type="match status" value="1"/>
</dbReference>
<feature type="active site" description="Charge relay system" evidence="6">
    <location>
        <position position="233"/>
    </location>
</feature>
<comment type="function">
    <text evidence="7">Serine hydrolase involved in the detoxification of formaldehyde.</text>
</comment>
<dbReference type="PANTHER" id="PTHR10061">
    <property type="entry name" value="S-FORMYLGLUTATHIONE HYDROLASE"/>
    <property type="match status" value="1"/>
</dbReference>
<evidence type="ECO:0000256" key="5">
    <source>
        <dbReference type="NCBIfam" id="TIGR02821"/>
    </source>
</evidence>
<evidence type="ECO:0000256" key="1">
    <source>
        <dbReference type="ARBA" id="ARBA00005622"/>
    </source>
</evidence>
<evidence type="ECO:0000256" key="4">
    <source>
        <dbReference type="ARBA" id="ARBA00047590"/>
    </source>
</evidence>
<evidence type="ECO:0000256" key="2">
    <source>
        <dbReference type="ARBA" id="ARBA00022487"/>
    </source>
</evidence>
<comment type="similarity">
    <text evidence="1 7">Belongs to the esterase D family.</text>
</comment>
<dbReference type="Gene3D" id="3.40.50.1820">
    <property type="entry name" value="alpha/beta hydrolase"/>
    <property type="match status" value="1"/>
</dbReference>
<dbReference type="EC" id="3.1.2.12" evidence="5 7"/>
<dbReference type="Proteomes" id="UP000218172">
    <property type="component" value="Unassembled WGS sequence"/>
</dbReference>
<dbReference type="AlphaFoldDB" id="A0A2A4MIY2"/>
<evidence type="ECO:0000313" key="8">
    <source>
        <dbReference type="EMBL" id="PCH59714.1"/>
    </source>
</evidence>
<dbReference type="GO" id="GO:0052689">
    <property type="term" value="F:carboxylic ester hydrolase activity"/>
    <property type="evidence" value="ECO:0007669"/>
    <property type="project" value="UniProtKB-KW"/>
</dbReference>
<accession>A0A2A4MIY2</accession>
<proteinExistence type="inferred from homology"/>
<keyword evidence="2 7" id="KW-0719">Serine esterase</keyword>
<dbReference type="InterPro" id="IPR014186">
    <property type="entry name" value="S-formylglutathione_hydrol"/>
</dbReference>
<dbReference type="FunFam" id="3.40.50.1820:FF:000002">
    <property type="entry name" value="S-formylglutathione hydrolase"/>
    <property type="match status" value="1"/>
</dbReference>
<evidence type="ECO:0000256" key="7">
    <source>
        <dbReference type="RuleBase" id="RU363068"/>
    </source>
</evidence>
<organism evidence="8 9">
    <name type="scientific">SAR86 cluster bacterium</name>
    <dbReference type="NCBI Taxonomy" id="2030880"/>
    <lineage>
        <taxon>Bacteria</taxon>
        <taxon>Pseudomonadati</taxon>
        <taxon>Pseudomonadota</taxon>
        <taxon>Gammaproteobacteria</taxon>
        <taxon>SAR86 cluster</taxon>
    </lineage>
</organism>
<name>A0A2A4MIY2_9GAMM</name>
<feature type="active site" description="Charge relay system" evidence="6">
    <location>
        <position position="266"/>
    </location>
</feature>
<dbReference type="GO" id="GO:0005829">
    <property type="term" value="C:cytosol"/>
    <property type="evidence" value="ECO:0007669"/>
    <property type="project" value="TreeGrafter"/>
</dbReference>
<evidence type="ECO:0000256" key="6">
    <source>
        <dbReference type="PIRSR" id="PIRSR614186-1"/>
    </source>
</evidence>
<gene>
    <name evidence="8" type="primary">fghA</name>
    <name evidence="8" type="ORF">COC19_06770</name>
</gene>
<evidence type="ECO:0000313" key="9">
    <source>
        <dbReference type="Proteomes" id="UP000218172"/>
    </source>
</evidence>
<protein>
    <recommendedName>
        <fullName evidence="5 7">S-formylglutathione hydrolase</fullName>
        <ecNumber evidence="5 7">3.1.2.12</ecNumber>
    </recommendedName>
</protein>